<organism evidence="2 3">
    <name type="scientific">Aeromicrobium alkaliterrae</name>
    <dbReference type="NCBI Taxonomy" id="302168"/>
    <lineage>
        <taxon>Bacteria</taxon>
        <taxon>Bacillati</taxon>
        <taxon>Actinomycetota</taxon>
        <taxon>Actinomycetes</taxon>
        <taxon>Propionibacteriales</taxon>
        <taxon>Nocardioidaceae</taxon>
        <taxon>Aeromicrobium</taxon>
    </lineage>
</organism>
<keyword evidence="1" id="KW-0812">Transmembrane</keyword>
<keyword evidence="1" id="KW-0472">Membrane</keyword>
<evidence type="ECO:0000313" key="2">
    <source>
        <dbReference type="EMBL" id="GAA1727900.1"/>
    </source>
</evidence>
<protein>
    <submittedName>
        <fullName evidence="2">Uncharacterized protein</fullName>
    </submittedName>
</protein>
<dbReference type="Proteomes" id="UP001501057">
    <property type="component" value="Unassembled WGS sequence"/>
</dbReference>
<sequence>MDDDAPVGDGRRRGWRRLAVALPVLVTMLVLVAVGGLVIVEQQRQVRASEAADEVAAEFVAQVEAFRGELTDLIVAGRDGPAGDLQAQVQQRIQEPPTLRVLEGDAAERSEDYRDAQYLEATLVDPYVELVDVLGRVAVARTFIAAADASLALRIDQITGSSTIRDTTVVERDVIPAFEKALADFEAVAVPGGQEELAATVSAALQNVIDQSELLVAFAALGQNYSFTYGDQLAIASEAVRVYGLTVDSDLAAAVDAALPS</sequence>
<comment type="caution">
    <text evidence="2">The sequence shown here is derived from an EMBL/GenBank/DDBJ whole genome shotgun (WGS) entry which is preliminary data.</text>
</comment>
<reference evidence="3" key="1">
    <citation type="journal article" date="2019" name="Int. J. Syst. Evol. Microbiol.">
        <title>The Global Catalogue of Microorganisms (GCM) 10K type strain sequencing project: providing services to taxonomists for standard genome sequencing and annotation.</title>
        <authorList>
            <consortium name="The Broad Institute Genomics Platform"/>
            <consortium name="The Broad Institute Genome Sequencing Center for Infectious Disease"/>
            <person name="Wu L."/>
            <person name="Ma J."/>
        </authorList>
    </citation>
    <scope>NUCLEOTIDE SEQUENCE [LARGE SCALE GENOMIC DNA]</scope>
    <source>
        <strain evidence="3">JCM 13518</strain>
    </source>
</reference>
<keyword evidence="1" id="KW-1133">Transmembrane helix</keyword>
<gene>
    <name evidence="2" type="ORF">GCM10009710_05680</name>
</gene>
<evidence type="ECO:0000313" key="3">
    <source>
        <dbReference type="Proteomes" id="UP001501057"/>
    </source>
</evidence>
<feature type="transmembrane region" description="Helical" evidence="1">
    <location>
        <begin position="20"/>
        <end position="40"/>
    </location>
</feature>
<dbReference type="EMBL" id="BAAAME010000002">
    <property type="protein sequence ID" value="GAA1727900.1"/>
    <property type="molecule type" value="Genomic_DNA"/>
</dbReference>
<proteinExistence type="predicted"/>
<evidence type="ECO:0000256" key="1">
    <source>
        <dbReference type="SAM" id="Phobius"/>
    </source>
</evidence>
<dbReference type="RefSeq" id="WP_344197526.1">
    <property type="nucleotide sequence ID" value="NZ_BAAAME010000002.1"/>
</dbReference>
<name>A0ABP4VM38_9ACTN</name>
<accession>A0ABP4VM38</accession>
<keyword evidence="3" id="KW-1185">Reference proteome</keyword>